<dbReference type="AlphaFoldDB" id="A0A1C3HNB5"/>
<proteinExistence type="predicted"/>
<dbReference type="RefSeq" id="WP_172691756.1">
    <property type="nucleotide sequence ID" value="NZ_LT575491.1"/>
</dbReference>
<accession>A0A1C3HNB5</accession>
<feature type="transmembrane region" description="Helical" evidence="1">
    <location>
        <begin position="45"/>
        <end position="67"/>
    </location>
</feature>
<dbReference type="EMBL" id="LT575491">
    <property type="protein sequence ID" value="SAY46547.1"/>
    <property type="molecule type" value="Genomic_DNA"/>
</dbReference>
<reference evidence="2" key="1">
    <citation type="submission" date="2016-05" db="EMBL/GenBank/DDBJ databases">
        <authorList>
            <person name="Lavstsen T."/>
            <person name="Jespersen J.S."/>
        </authorList>
    </citation>
    <scope>NUCLEOTIDE SEQUENCE</scope>
    <source>
        <strain evidence="2">PWN146_assembly</strain>
    </source>
</reference>
<name>A0A1C3HNB5_SERMA</name>
<evidence type="ECO:0000313" key="2">
    <source>
        <dbReference type="EMBL" id="SAY46547.1"/>
    </source>
</evidence>
<evidence type="ECO:0000256" key="1">
    <source>
        <dbReference type="SAM" id="Phobius"/>
    </source>
</evidence>
<keyword evidence="1" id="KW-0472">Membrane</keyword>
<keyword evidence="1" id="KW-1133">Transmembrane helix</keyword>
<organism evidence="2">
    <name type="scientific">Serratia marcescens</name>
    <dbReference type="NCBI Taxonomy" id="615"/>
    <lineage>
        <taxon>Bacteria</taxon>
        <taxon>Pseudomonadati</taxon>
        <taxon>Pseudomonadota</taxon>
        <taxon>Gammaproteobacteria</taxon>
        <taxon>Enterobacterales</taxon>
        <taxon>Yersiniaceae</taxon>
        <taxon>Serratia</taxon>
    </lineage>
</organism>
<protein>
    <submittedName>
        <fullName evidence="2">Uncharacterized protein</fullName>
    </submittedName>
</protein>
<sequence length="143" mass="16638">MIKKVSTKLLNFAVARPYMCLIISLVFLLLCSAKATEYMFYGRHLTSLLISILAFAIGAVFFGYFYMRNNLFLNKALIYLLKNKNDIAEGVVVDYLKVVAKYNDVEKEFDDYFSAQMHPRNVEICMNKIRELTLKKRNDHSRS</sequence>
<gene>
    <name evidence="2" type="ORF">PWN146_05316</name>
</gene>
<keyword evidence="1" id="KW-0812">Transmembrane</keyword>